<proteinExistence type="predicted"/>
<sequence length="530" mass="60577">MSVIASVDKPQRLISALQRAEAYSHTVATITLFETHISWVLLTGEYVYKIKKPVDFGFLDFSTLEKRRFYCEEELRINRRLAPQLYLAVVPICGTPDTPHIDGTGSAFEYAVKMRQFDPQKTFDELLAHDALTLPVIDETAAVLARFHQQIAIAGAETHFGTPDAIKQPVQENFEQLEQTLANTQNVDNIHKTCKALQQWSQTQHEKLQLTFQHRQQAGFIRECHGDLHLRNIVLWNNQVVPFDGIEFNANLRWIDVMSELAFLLMDLDDHHQKKLSRQLLNRYLSLTGDYDGLATLRFYQVYRAMVRAKVASLRLAQISNTSKTDETKNGLAEIHNYIQLAKSYTQPSPVNLVITRGLSGSGKSYLARQLALNTNLIHLRSDVERKRLFGLSETDRSHSQIDTGIYQQEATHATYEQLYTLAKSCLSSGFSVIVDATFLQHAQRELFRVLAQELKCHFRILDCQTTPEVMRQRIQQREEQGTDASEADLQILEKQLSKQQLLDSDEKKYALNVDTTVEINIPSILKLMA</sequence>
<organism evidence="2">
    <name type="scientific">hydrothermal vent metagenome</name>
    <dbReference type="NCBI Taxonomy" id="652676"/>
    <lineage>
        <taxon>unclassified sequences</taxon>
        <taxon>metagenomes</taxon>
        <taxon>ecological metagenomes</taxon>
    </lineage>
</organism>
<dbReference type="Gene3D" id="3.40.50.300">
    <property type="entry name" value="P-loop containing nucleotide triphosphate hydrolases"/>
    <property type="match status" value="1"/>
</dbReference>
<evidence type="ECO:0000259" key="1">
    <source>
        <dbReference type="Pfam" id="PF01636"/>
    </source>
</evidence>
<dbReference type="Pfam" id="PF01636">
    <property type="entry name" value="APH"/>
    <property type="match status" value="1"/>
</dbReference>
<protein>
    <recommendedName>
        <fullName evidence="1">Aminoglycoside phosphotransferase domain-containing protein</fullName>
    </recommendedName>
</protein>
<accession>A0A3B1AW65</accession>
<dbReference type="AlphaFoldDB" id="A0A3B1AW65"/>
<dbReference type="EMBL" id="UOFV01000319">
    <property type="protein sequence ID" value="VAX02480.1"/>
    <property type="molecule type" value="Genomic_DNA"/>
</dbReference>
<dbReference type="InterPro" id="IPR011009">
    <property type="entry name" value="Kinase-like_dom_sf"/>
</dbReference>
<dbReference type="SUPFAM" id="SSF52540">
    <property type="entry name" value="P-loop containing nucleoside triphosphate hydrolases"/>
    <property type="match status" value="1"/>
</dbReference>
<dbReference type="InterPro" id="IPR002575">
    <property type="entry name" value="Aminoglycoside_PTrfase"/>
</dbReference>
<dbReference type="InterPro" id="IPR052732">
    <property type="entry name" value="Cell-binding_unc_protein"/>
</dbReference>
<dbReference type="PANTHER" id="PTHR43883:SF1">
    <property type="entry name" value="GLUCONOKINASE"/>
    <property type="match status" value="1"/>
</dbReference>
<evidence type="ECO:0000313" key="2">
    <source>
        <dbReference type="EMBL" id="VAX02480.1"/>
    </source>
</evidence>
<dbReference type="Pfam" id="PF13671">
    <property type="entry name" value="AAA_33"/>
    <property type="match status" value="1"/>
</dbReference>
<name>A0A3B1AW65_9ZZZZ</name>
<dbReference type="SUPFAM" id="SSF56112">
    <property type="entry name" value="Protein kinase-like (PK-like)"/>
    <property type="match status" value="1"/>
</dbReference>
<dbReference type="InterPro" id="IPR027417">
    <property type="entry name" value="P-loop_NTPase"/>
</dbReference>
<dbReference type="PANTHER" id="PTHR43883">
    <property type="entry name" value="SLR0207 PROTEIN"/>
    <property type="match status" value="1"/>
</dbReference>
<feature type="domain" description="Aminoglycoside phosphotransferase" evidence="1">
    <location>
        <begin position="71"/>
        <end position="294"/>
    </location>
</feature>
<reference evidence="2" key="1">
    <citation type="submission" date="2018-06" db="EMBL/GenBank/DDBJ databases">
        <authorList>
            <person name="Zhirakovskaya E."/>
        </authorList>
    </citation>
    <scope>NUCLEOTIDE SEQUENCE</scope>
</reference>
<gene>
    <name evidence="2" type="ORF">MNBD_GAMMA19-1378</name>
</gene>